<comment type="subcellular location">
    <subcellularLocation>
        <location evidence="2">Cell membrane</location>
        <topology evidence="2">Single-pass membrane protein</topology>
    </subcellularLocation>
</comment>
<dbReference type="GO" id="GO:0006935">
    <property type="term" value="P:chemotaxis"/>
    <property type="evidence" value="ECO:0007669"/>
    <property type="project" value="UniProtKB-KW"/>
</dbReference>
<evidence type="ECO:0000256" key="4">
    <source>
        <dbReference type="ARBA" id="ARBA00022475"/>
    </source>
</evidence>
<evidence type="ECO:0000256" key="10">
    <source>
        <dbReference type="RuleBase" id="RU364125"/>
    </source>
</evidence>
<dbReference type="EMBL" id="FRAC01000008">
    <property type="protein sequence ID" value="SHJ94308.1"/>
    <property type="molecule type" value="Genomic_DNA"/>
</dbReference>
<evidence type="ECO:0000256" key="2">
    <source>
        <dbReference type="ARBA" id="ARBA00004162"/>
    </source>
</evidence>
<accession>A0A1M6NEZ4</accession>
<dbReference type="OrthoDB" id="2056812at2"/>
<dbReference type="GO" id="GO:0005886">
    <property type="term" value="C:plasma membrane"/>
    <property type="evidence" value="ECO:0007669"/>
    <property type="project" value="UniProtKB-SubCell"/>
</dbReference>
<name>A0A1M6NEZ4_9FIRM</name>
<dbReference type="InterPro" id="IPR005503">
    <property type="entry name" value="FliL"/>
</dbReference>
<sequence>MGNSMKKSFLTVIILALGIVNMILTAVIVFAVVPTTMRTNELISKVASTIDLEINGSPENKKLSIEDIEEYKLSKDLTINLKKSSDNTDHYALVTASLSINKKSEDYAKLQPLVATNESKINEMIQNEFAKYTMDELYDKKDVIKGNILAAVQEYFGSDFIIGVTIEYTAGS</sequence>
<dbReference type="RefSeq" id="WP_084123958.1">
    <property type="nucleotide sequence ID" value="NZ_FRAC01000008.1"/>
</dbReference>
<keyword evidence="4 10" id="KW-1003">Cell membrane</keyword>
<keyword evidence="8" id="KW-1133">Transmembrane helix</keyword>
<comment type="function">
    <text evidence="1 10">Controls the rotational direction of flagella during chemotaxis.</text>
</comment>
<proteinExistence type="inferred from homology"/>
<dbReference type="GO" id="GO:0071973">
    <property type="term" value="P:bacterial-type flagellum-dependent cell motility"/>
    <property type="evidence" value="ECO:0007669"/>
    <property type="project" value="InterPro"/>
</dbReference>
<evidence type="ECO:0000313" key="11">
    <source>
        <dbReference type="EMBL" id="SHJ94308.1"/>
    </source>
</evidence>
<dbReference type="AlphaFoldDB" id="A0A1M6NEZ4"/>
<comment type="similarity">
    <text evidence="3 10">Belongs to the FliL family.</text>
</comment>
<evidence type="ECO:0000256" key="1">
    <source>
        <dbReference type="ARBA" id="ARBA00002254"/>
    </source>
</evidence>
<evidence type="ECO:0000256" key="9">
    <source>
        <dbReference type="ARBA" id="ARBA00023136"/>
    </source>
</evidence>
<protein>
    <recommendedName>
        <fullName evidence="10">Flagellar protein FliL</fullName>
    </recommendedName>
</protein>
<organism evidence="11 12">
    <name type="scientific">Anaerocolumna jejuensis DSM 15929</name>
    <dbReference type="NCBI Taxonomy" id="1121322"/>
    <lineage>
        <taxon>Bacteria</taxon>
        <taxon>Bacillati</taxon>
        <taxon>Bacillota</taxon>
        <taxon>Clostridia</taxon>
        <taxon>Lachnospirales</taxon>
        <taxon>Lachnospiraceae</taxon>
        <taxon>Anaerocolumna</taxon>
    </lineage>
</organism>
<evidence type="ECO:0000313" key="12">
    <source>
        <dbReference type="Proteomes" id="UP000184386"/>
    </source>
</evidence>
<evidence type="ECO:0000256" key="7">
    <source>
        <dbReference type="ARBA" id="ARBA00022779"/>
    </source>
</evidence>
<evidence type="ECO:0000256" key="6">
    <source>
        <dbReference type="ARBA" id="ARBA00022692"/>
    </source>
</evidence>
<keyword evidence="11" id="KW-0282">Flagellum</keyword>
<dbReference type="STRING" id="1121322.SAMN02745136_01283"/>
<keyword evidence="11" id="KW-0966">Cell projection</keyword>
<evidence type="ECO:0000256" key="5">
    <source>
        <dbReference type="ARBA" id="ARBA00022500"/>
    </source>
</evidence>
<keyword evidence="5 10" id="KW-0145">Chemotaxis</keyword>
<reference evidence="11 12" key="1">
    <citation type="submission" date="2016-11" db="EMBL/GenBank/DDBJ databases">
        <authorList>
            <person name="Jaros S."/>
            <person name="Januszkiewicz K."/>
            <person name="Wedrychowicz H."/>
        </authorList>
    </citation>
    <scope>NUCLEOTIDE SEQUENCE [LARGE SCALE GENOMIC DNA]</scope>
    <source>
        <strain evidence="11 12">DSM 15929</strain>
    </source>
</reference>
<gene>
    <name evidence="11" type="ORF">SAMN02745136_01283</name>
</gene>
<evidence type="ECO:0000256" key="8">
    <source>
        <dbReference type="ARBA" id="ARBA00022989"/>
    </source>
</evidence>
<keyword evidence="12" id="KW-1185">Reference proteome</keyword>
<keyword evidence="9 10" id="KW-0472">Membrane</keyword>
<dbReference type="Pfam" id="PF03748">
    <property type="entry name" value="FliL"/>
    <property type="match status" value="1"/>
</dbReference>
<keyword evidence="11" id="KW-0969">Cilium</keyword>
<dbReference type="Proteomes" id="UP000184386">
    <property type="component" value="Unassembled WGS sequence"/>
</dbReference>
<keyword evidence="6" id="KW-0812">Transmembrane</keyword>
<keyword evidence="7 10" id="KW-0283">Flagellar rotation</keyword>
<evidence type="ECO:0000256" key="3">
    <source>
        <dbReference type="ARBA" id="ARBA00008281"/>
    </source>
</evidence>
<dbReference type="GO" id="GO:0009425">
    <property type="term" value="C:bacterial-type flagellum basal body"/>
    <property type="evidence" value="ECO:0007669"/>
    <property type="project" value="InterPro"/>
</dbReference>